<reference evidence="3" key="1">
    <citation type="submission" date="2018-11" db="EMBL/GenBank/DDBJ databases">
        <title>Shewanella sp. M2.</title>
        <authorList>
            <person name="Hwang Y.J."/>
            <person name="Hwang C.Y."/>
        </authorList>
    </citation>
    <scope>NUCLEOTIDE SEQUENCE [LARGE SCALE GENOMIC DNA]</scope>
    <source>
        <strain evidence="3">LMG 19866</strain>
    </source>
</reference>
<protein>
    <submittedName>
        <fullName evidence="2">Uncharacterized protein</fullName>
    </submittedName>
</protein>
<dbReference type="AlphaFoldDB" id="A0A3G8LX83"/>
<keyword evidence="1" id="KW-0812">Transmembrane</keyword>
<evidence type="ECO:0000256" key="1">
    <source>
        <dbReference type="SAM" id="Phobius"/>
    </source>
</evidence>
<keyword evidence="1" id="KW-1133">Transmembrane helix</keyword>
<dbReference type="KEGG" id="slj:EGC82_17255"/>
<dbReference type="RefSeq" id="WP_124731847.1">
    <property type="nucleotide sequence ID" value="NZ_CBCSKC010000021.1"/>
</dbReference>
<proteinExistence type="predicted"/>
<keyword evidence="1" id="KW-0472">Membrane</keyword>
<dbReference type="Proteomes" id="UP000278035">
    <property type="component" value="Chromosome"/>
</dbReference>
<evidence type="ECO:0000313" key="2">
    <source>
        <dbReference type="EMBL" id="AZG74343.1"/>
    </source>
</evidence>
<organism evidence="2 3">
    <name type="scientific">Shewanella livingstonensis</name>
    <dbReference type="NCBI Taxonomy" id="150120"/>
    <lineage>
        <taxon>Bacteria</taxon>
        <taxon>Pseudomonadati</taxon>
        <taxon>Pseudomonadota</taxon>
        <taxon>Gammaproteobacteria</taxon>
        <taxon>Alteromonadales</taxon>
        <taxon>Shewanellaceae</taxon>
        <taxon>Shewanella</taxon>
    </lineage>
</organism>
<keyword evidence="3" id="KW-1185">Reference proteome</keyword>
<feature type="transmembrane region" description="Helical" evidence="1">
    <location>
        <begin position="20"/>
        <end position="39"/>
    </location>
</feature>
<sequence length="262" mass="29425">MSDSNLMPDKIKSPIQLMAAWFVMLVSVITVLLTTAVNIEKPEWAAGYLVISATVVIVIVIGCVLLMLTKYRPHLQDGKEYAEWIKEQGAYSQGEVLRMETVTSIDAKENAKDQEVETSDINNISVSVIDIMGSTEIVESLKNKGFNAEIHPHRHEEYDKREPLKSIKGEQEGIWVGSRVEADIAIRAINVALKVWPDLKYIVIPSDNSSPPDHVNDQIFIGGSSKTPIARGTRPWSLEELKSLKEDININEFHRKIRAKYS</sequence>
<dbReference type="EMBL" id="CP034015">
    <property type="protein sequence ID" value="AZG74343.1"/>
    <property type="molecule type" value="Genomic_DNA"/>
</dbReference>
<evidence type="ECO:0000313" key="3">
    <source>
        <dbReference type="Proteomes" id="UP000278035"/>
    </source>
</evidence>
<gene>
    <name evidence="2" type="ORF">EGC82_17255</name>
</gene>
<accession>A0A3G8LX83</accession>
<dbReference type="OrthoDB" id="6398037at2"/>
<feature type="transmembrane region" description="Helical" evidence="1">
    <location>
        <begin position="45"/>
        <end position="68"/>
    </location>
</feature>
<name>A0A3G8LX83_9GAMM</name>